<evidence type="ECO:0000256" key="4">
    <source>
        <dbReference type="ARBA" id="ARBA00023157"/>
    </source>
</evidence>
<keyword evidence="2" id="KW-0732">Signal</keyword>
<accession>A0ABY0IBY0</accession>
<evidence type="ECO:0000313" key="8">
    <source>
        <dbReference type="Proteomes" id="UP000443582"/>
    </source>
</evidence>
<keyword evidence="4" id="KW-1015">Disulfide bond</keyword>
<name>A0ABY0IBY0_9BACT</name>
<dbReference type="PROSITE" id="PS51352">
    <property type="entry name" value="THIOREDOXIN_2"/>
    <property type="match status" value="1"/>
</dbReference>
<gene>
    <name evidence="7" type="ORF">DAY19_14725</name>
</gene>
<dbReference type="InterPro" id="IPR036249">
    <property type="entry name" value="Thioredoxin-like_sf"/>
</dbReference>
<dbReference type="Proteomes" id="UP000443582">
    <property type="component" value="Unassembled WGS sequence"/>
</dbReference>
<evidence type="ECO:0000256" key="1">
    <source>
        <dbReference type="ARBA" id="ARBA00005791"/>
    </source>
</evidence>
<dbReference type="InterPro" id="IPR012336">
    <property type="entry name" value="Thioredoxin-like_fold"/>
</dbReference>
<reference evidence="8" key="1">
    <citation type="journal article" date="2019" name="Int. J. Syst. Evol. Microbiol.">
        <title>Halobacteriovorax valvorus sp. nov., a novel prokaryotic predator isolated from coastal seawater of China.</title>
        <authorList>
            <person name="Chen M.-X."/>
        </authorList>
    </citation>
    <scope>NUCLEOTIDE SEQUENCE [LARGE SCALE GENOMIC DNA]</scope>
    <source>
        <strain evidence="8">BL9</strain>
    </source>
</reference>
<dbReference type="PANTHER" id="PTHR13887:SF14">
    <property type="entry name" value="DISULFIDE BOND FORMATION PROTEIN D"/>
    <property type="match status" value="1"/>
</dbReference>
<feature type="domain" description="Thioredoxin" evidence="6">
    <location>
        <begin position="1"/>
        <end position="164"/>
    </location>
</feature>
<comment type="similarity">
    <text evidence="1">Belongs to the thioredoxin family. DsbA subfamily.</text>
</comment>
<dbReference type="PANTHER" id="PTHR13887">
    <property type="entry name" value="GLUTATHIONE S-TRANSFERASE KAPPA"/>
    <property type="match status" value="1"/>
</dbReference>
<evidence type="ECO:0000256" key="5">
    <source>
        <dbReference type="ARBA" id="ARBA00023284"/>
    </source>
</evidence>
<comment type="caution">
    <text evidence="7">The sequence shown here is derived from an EMBL/GenBank/DDBJ whole genome shotgun (WGS) entry which is preliminary data.</text>
</comment>
<organism evidence="7 8">
    <name type="scientific">Halobacteriovorax vibrionivorans</name>
    <dbReference type="NCBI Taxonomy" id="2152716"/>
    <lineage>
        <taxon>Bacteria</taxon>
        <taxon>Pseudomonadati</taxon>
        <taxon>Bdellovibrionota</taxon>
        <taxon>Bacteriovoracia</taxon>
        <taxon>Bacteriovoracales</taxon>
        <taxon>Halobacteriovoraceae</taxon>
        <taxon>Halobacteriovorax</taxon>
    </lineage>
</organism>
<dbReference type="Gene3D" id="3.40.30.10">
    <property type="entry name" value="Glutaredoxin"/>
    <property type="match status" value="1"/>
</dbReference>
<sequence length="164" mass="19071">MGPEDAPVTIVEFLDPECESCRAFYPYVKNVMAKYEGQVRLVVRYAAFHKNSSYAIAILEATRKQDKYWETLGVLFKSQPAWGNHHNPRPDLIWNYLPTIEGLDIEKVKEDMHDPKFMEIVKKDMEDGKKLGVRGTPTFFINGKPLKNFSYNQLELQVKEELEK</sequence>
<evidence type="ECO:0000256" key="3">
    <source>
        <dbReference type="ARBA" id="ARBA00023002"/>
    </source>
</evidence>
<dbReference type="SUPFAM" id="SSF52833">
    <property type="entry name" value="Thioredoxin-like"/>
    <property type="match status" value="1"/>
</dbReference>
<keyword evidence="3" id="KW-0560">Oxidoreductase</keyword>
<keyword evidence="5" id="KW-0676">Redox-active center</keyword>
<protein>
    <submittedName>
        <fullName evidence="7">Disulfide bond formation protein DsbA</fullName>
    </submittedName>
</protein>
<dbReference type="EMBL" id="QDKL01000004">
    <property type="protein sequence ID" value="RZF20468.1"/>
    <property type="molecule type" value="Genomic_DNA"/>
</dbReference>
<keyword evidence="8" id="KW-1185">Reference proteome</keyword>
<evidence type="ECO:0000259" key="6">
    <source>
        <dbReference type="PROSITE" id="PS51352"/>
    </source>
</evidence>
<evidence type="ECO:0000313" key="7">
    <source>
        <dbReference type="EMBL" id="RZF20468.1"/>
    </source>
</evidence>
<proteinExistence type="inferred from homology"/>
<dbReference type="Pfam" id="PF13462">
    <property type="entry name" value="Thioredoxin_4"/>
    <property type="match status" value="1"/>
</dbReference>
<dbReference type="InterPro" id="IPR013766">
    <property type="entry name" value="Thioredoxin_domain"/>
</dbReference>
<evidence type="ECO:0000256" key="2">
    <source>
        <dbReference type="ARBA" id="ARBA00022729"/>
    </source>
</evidence>